<feature type="repeat" description="TPR" evidence="8">
    <location>
        <begin position="209"/>
        <end position="242"/>
    </location>
</feature>
<dbReference type="Pfam" id="PF13176">
    <property type="entry name" value="TPR_7"/>
    <property type="match status" value="1"/>
</dbReference>
<dbReference type="InterPro" id="IPR011990">
    <property type="entry name" value="TPR-like_helical_dom_sf"/>
</dbReference>
<protein>
    <recommendedName>
        <fullName evidence="3">protein O-GlcNAc transferase</fullName>
        <ecNumber evidence="3">2.4.1.255</ecNumber>
    </recommendedName>
</protein>
<feature type="repeat" description="TPR" evidence="8">
    <location>
        <begin position="175"/>
        <end position="208"/>
    </location>
</feature>
<dbReference type="PROSITE" id="PS50293">
    <property type="entry name" value="TPR_REGION"/>
    <property type="match status" value="6"/>
</dbReference>
<dbReference type="PANTHER" id="PTHR44835:SF1">
    <property type="entry name" value="PROTEIN O-GLCNAC TRANSFERASE"/>
    <property type="match status" value="1"/>
</dbReference>
<keyword evidence="11" id="KW-1185">Reference proteome</keyword>
<dbReference type="SUPFAM" id="SSF48452">
    <property type="entry name" value="TPR-like"/>
    <property type="match status" value="3"/>
</dbReference>
<dbReference type="EMBL" id="CP065053">
    <property type="protein sequence ID" value="QPI50171.1"/>
    <property type="molecule type" value="Genomic_DNA"/>
</dbReference>
<evidence type="ECO:0000256" key="8">
    <source>
        <dbReference type="PROSITE-ProRule" id="PRU00339"/>
    </source>
</evidence>
<evidence type="ECO:0000259" key="9">
    <source>
        <dbReference type="Pfam" id="PF13844"/>
    </source>
</evidence>
<dbReference type="PANTHER" id="PTHR44835">
    <property type="entry name" value="UDP-N-ACETYLGLUCOSAMINE--PEPTIDE N-ACETYLGLUCOSAMINYLTRANSFERASE SPINDLY-RELATED"/>
    <property type="match status" value="1"/>
</dbReference>
<dbReference type="RefSeq" id="WP_206089735.1">
    <property type="nucleotide sequence ID" value="NZ_CP065053.1"/>
</dbReference>
<evidence type="ECO:0000313" key="10">
    <source>
        <dbReference type="EMBL" id="QPI50171.1"/>
    </source>
</evidence>
<comment type="pathway">
    <text evidence="1">Protein modification; protein glycosylation.</text>
</comment>
<keyword evidence="4" id="KW-0328">Glycosyltransferase</keyword>
<reference evidence="10 11" key="1">
    <citation type="submission" date="2020-11" db="EMBL/GenBank/DDBJ databases">
        <authorList>
            <person name="Sun Q."/>
        </authorList>
    </citation>
    <scope>NUCLEOTIDE SEQUENCE [LARGE SCALE GENOMIC DNA]</scope>
    <source>
        <strain evidence="10 11">P8398</strain>
    </source>
</reference>
<evidence type="ECO:0000256" key="6">
    <source>
        <dbReference type="ARBA" id="ARBA00022737"/>
    </source>
</evidence>
<sequence>MKKPASYAPPSPLDIAMEHHRGGRLDQAEALYRKLDGRADALHLLGLLLQQRGRHQEAIDVLGRAIDKAPANPAYYFALDASCRALHLLPELQASYERLLQLAPDNAEAHLQLGHALRDGGQFPNALGSYLAVLALQPDHAEAYSNLGDTLKLMGNLDEAQVCYTRALELQPGFAEVHNNLGELYQQQAQWDLSAAHFEAAIGQRPDLAAAHYNLGVTCQAQGALEDALACYRRALAIDPRLVQPYNNMGIVLKELGRLDEAVLAYQGALALAPDFAEALNNLGAALLEQKQVDQAIERFQHAVTARPDYAEAYCNLGIAYKAAYRHEEALICFQNAVHLKPDFADPYAMLALTNADLQRHVQALAWCEKTLAMWPDSAAAHFNLGVAFANMNRLAEAVASFEQAISRKPEFADAWNNLGVAYKEQGRYDEAVACFEQAIALRPGFAEAFNNLGSALKDQGKPDASRQMYEQAIALAPDYAAAHNNLLLSMQYAAGITQEQLFALHLRFAAQFEPALAARRMQHLPGVDPAKRLKIGYVSPDFRRHAVAFFIEPILAQHDKSQVEVFCYYSHVIEDEFTARIRADSDHWLACRGMSDQQLAERIHADGIDILVDLAGHTAGNRLLAFARKPAPVQLTYIGYPSTTGLSAMDYRLTDAFAEPPGLSEHFNVETLWRLPEVFCCYAAHPNSPAVIDHPPMEDNGYITFGCFNNYAKVSDPTIVLWAAILREVPDARLMLEILGLDNPGMRDGVEARFTRLGIDPARLILIANDRKNQFVLYNRIDIALDPFPCNGGTTSFDTLWMGVPFVTLAGSNFISRLGVTILHNGGLDELIADDEQAYIRIAAGLALDPARLRQLRTGLRERTRASPLMDMARFTRHLEQAYRGMWEQWCKTSNSSNSNNNHGALP</sequence>
<gene>
    <name evidence="10" type="ORF">IV454_00570</name>
</gene>
<dbReference type="InterPro" id="IPR019734">
    <property type="entry name" value="TPR_rpt"/>
</dbReference>
<feature type="repeat" description="TPR" evidence="8">
    <location>
        <begin position="413"/>
        <end position="446"/>
    </location>
</feature>
<organism evidence="10 11">
    <name type="scientific">Massilia antarctica</name>
    <dbReference type="NCBI Taxonomy" id="2765360"/>
    <lineage>
        <taxon>Bacteria</taxon>
        <taxon>Pseudomonadati</taxon>
        <taxon>Pseudomonadota</taxon>
        <taxon>Betaproteobacteria</taxon>
        <taxon>Burkholderiales</taxon>
        <taxon>Oxalobacteraceae</taxon>
        <taxon>Telluria group</taxon>
        <taxon>Massilia</taxon>
    </lineage>
</organism>
<dbReference type="Gene3D" id="1.25.40.10">
    <property type="entry name" value="Tetratricopeptide repeat domain"/>
    <property type="match status" value="8"/>
</dbReference>
<dbReference type="Pfam" id="PF07719">
    <property type="entry name" value="TPR_2"/>
    <property type="match status" value="1"/>
</dbReference>
<dbReference type="Pfam" id="PF13844">
    <property type="entry name" value="Glyco_transf_41"/>
    <property type="match status" value="2"/>
</dbReference>
<feature type="repeat" description="TPR" evidence="8">
    <location>
        <begin position="39"/>
        <end position="72"/>
    </location>
</feature>
<dbReference type="EC" id="2.4.1.255" evidence="3"/>
<dbReference type="Pfam" id="PF00515">
    <property type="entry name" value="TPR_1"/>
    <property type="match status" value="3"/>
</dbReference>
<feature type="repeat" description="TPR" evidence="8">
    <location>
        <begin position="311"/>
        <end position="344"/>
    </location>
</feature>
<dbReference type="PROSITE" id="PS50005">
    <property type="entry name" value="TPR"/>
    <property type="match status" value="11"/>
</dbReference>
<feature type="repeat" description="TPR" evidence="8">
    <location>
        <begin position="277"/>
        <end position="310"/>
    </location>
</feature>
<feature type="repeat" description="TPR" evidence="8">
    <location>
        <begin position="447"/>
        <end position="480"/>
    </location>
</feature>
<keyword evidence="7 8" id="KW-0802">TPR repeat</keyword>
<accession>A0AA48WCS2</accession>
<dbReference type="Pfam" id="PF13181">
    <property type="entry name" value="TPR_8"/>
    <property type="match status" value="2"/>
</dbReference>
<evidence type="ECO:0000313" key="11">
    <source>
        <dbReference type="Proteomes" id="UP000662888"/>
    </source>
</evidence>
<proteinExistence type="inferred from homology"/>
<evidence type="ECO:0000256" key="5">
    <source>
        <dbReference type="ARBA" id="ARBA00022679"/>
    </source>
</evidence>
<evidence type="ECO:0000256" key="4">
    <source>
        <dbReference type="ARBA" id="ARBA00022676"/>
    </source>
</evidence>
<keyword evidence="6" id="KW-0677">Repeat</keyword>
<feature type="domain" description="O-GlcNAc transferase C-terminal" evidence="9">
    <location>
        <begin position="703"/>
        <end position="879"/>
    </location>
</feature>
<keyword evidence="5" id="KW-0808">Transferase</keyword>
<feature type="repeat" description="TPR" evidence="8">
    <location>
        <begin position="379"/>
        <end position="412"/>
    </location>
</feature>
<dbReference type="Gene3D" id="3.40.50.11380">
    <property type="match status" value="1"/>
</dbReference>
<dbReference type="Pfam" id="PF13432">
    <property type="entry name" value="TPR_16"/>
    <property type="match status" value="1"/>
</dbReference>
<comment type="similarity">
    <text evidence="2">Belongs to the glycosyltransferase 41 family. O-GlcNAc transferase subfamily.</text>
</comment>
<dbReference type="Pfam" id="PF13414">
    <property type="entry name" value="TPR_11"/>
    <property type="match status" value="1"/>
</dbReference>
<name>A0AA48WCS2_9BURK</name>
<evidence type="ECO:0000256" key="3">
    <source>
        <dbReference type="ARBA" id="ARBA00011970"/>
    </source>
</evidence>
<evidence type="ECO:0000256" key="7">
    <source>
        <dbReference type="ARBA" id="ARBA00022803"/>
    </source>
</evidence>
<dbReference type="InterPro" id="IPR029489">
    <property type="entry name" value="OGT/SEC/SPY_C"/>
</dbReference>
<dbReference type="Proteomes" id="UP000662888">
    <property type="component" value="Chromosome"/>
</dbReference>
<feature type="domain" description="O-GlcNAc transferase C-terminal" evidence="9">
    <location>
        <begin position="530"/>
        <end position="680"/>
    </location>
</feature>
<evidence type="ECO:0000256" key="1">
    <source>
        <dbReference type="ARBA" id="ARBA00004922"/>
    </source>
</evidence>
<evidence type="ECO:0000256" key="2">
    <source>
        <dbReference type="ARBA" id="ARBA00005386"/>
    </source>
</evidence>
<feature type="repeat" description="TPR" evidence="8">
    <location>
        <begin position="243"/>
        <end position="276"/>
    </location>
</feature>
<dbReference type="InterPro" id="IPR051939">
    <property type="entry name" value="Glycosyltr_41/O-GlcNAc_trsf"/>
</dbReference>
<feature type="repeat" description="TPR" evidence="8">
    <location>
        <begin position="107"/>
        <end position="140"/>
    </location>
</feature>
<dbReference type="SMART" id="SM00028">
    <property type="entry name" value="TPR"/>
    <property type="match status" value="12"/>
</dbReference>
<dbReference type="Gene3D" id="3.40.50.2000">
    <property type="entry name" value="Glycogen Phosphorylase B"/>
    <property type="match status" value="1"/>
</dbReference>
<dbReference type="InterPro" id="IPR013105">
    <property type="entry name" value="TPR_2"/>
</dbReference>
<feature type="repeat" description="TPR" evidence="8">
    <location>
        <begin position="141"/>
        <end position="174"/>
    </location>
</feature>